<evidence type="ECO:0000313" key="2">
    <source>
        <dbReference type="EMBL" id="KZS87533.1"/>
    </source>
</evidence>
<sequence length="651" mass="75366">MPLPHPVLPSDHPAPAQLSPDPLTALFIARESSDMNILAMNVSFVPPSPRLTQDIRMRSDGRYGEADYTARAQFYFPEYPHLPFIPTQSHLDYAGYHLMWRGPTPADLKPILSHSTPSLRRLSPPTRNTLTTCLTRLVNDLDEFIASIRPLISAPILRHAFYLINHLRPRLQFVNQRMSWRDLCRVWGHYQRVWFEIAGMHEFLKAKFARDPTHPIHPVTFFVGAFTAEEDVARELFASGVPVWWLCAHKPTHANIPLIAHHIYSPLPPLCAPSVGDVGNNEPWDSLGSFDRTDSSSVARRHREDNQFMPNGKALHVQTLPTSSRSELGSVENQRRLSHRAERDGASQRPPQRHHPFADQLPKRFQRPAVLPEWATALLECEDTPTVREARRYLVPNSTFFSQDDAIKRERQIINWLSVRDQWFHHLRQQGLDTNAVLDRDDWRQFLSHTPERASFGRKRKNLTIFDKLLPDGAFKIDPDTSTLPFWWFDRPYNRGDEEALIVTQGLVMWELDELTFQQEFLALQRNISTRAGHSERELDIRRNMIFNIWDAYEREHGIYFKSPPVEDRGIGSFIWNFGVPAVDAARAVMESWPDSPQILRSPLVRPVEANTIPVVQSLRMEMARYFCRTYLKHFARFPIVPTQFPIPYTT</sequence>
<organism evidence="2 3">
    <name type="scientific">Sistotremastrum niveocremeum HHB9708</name>
    <dbReference type="NCBI Taxonomy" id="1314777"/>
    <lineage>
        <taxon>Eukaryota</taxon>
        <taxon>Fungi</taxon>
        <taxon>Dikarya</taxon>
        <taxon>Basidiomycota</taxon>
        <taxon>Agaricomycotina</taxon>
        <taxon>Agaricomycetes</taxon>
        <taxon>Sistotremastrales</taxon>
        <taxon>Sistotremastraceae</taxon>
        <taxon>Sertulicium</taxon>
        <taxon>Sertulicium niveocremeum</taxon>
    </lineage>
</organism>
<feature type="region of interest" description="Disordered" evidence="1">
    <location>
        <begin position="283"/>
        <end position="362"/>
    </location>
</feature>
<evidence type="ECO:0000256" key="1">
    <source>
        <dbReference type="SAM" id="MobiDB-lite"/>
    </source>
</evidence>
<dbReference type="Proteomes" id="UP000076722">
    <property type="component" value="Unassembled WGS sequence"/>
</dbReference>
<proteinExistence type="predicted"/>
<keyword evidence="3" id="KW-1185">Reference proteome</keyword>
<gene>
    <name evidence="2" type="ORF">SISNIDRAFT_535692</name>
</gene>
<dbReference type="EMBL" id="KV419448">
    <property type="protein sequence ID" value="KZS87533.1"/>
    <property type="molecule type" value="Genomic_DNA"/>
</dbReference>
<name>A0A164NB06_9AGAM</name>
<feature type="compositionally biased region" description="Basic and acidic residues" evidence="1">
    <location>
        <begin position="333"/>
        <end position="346"/>
    </location>
</feature>
<protein>
    <submittedName>
        <fullName evidence="2">Uncharacterized protein</fullName>
    </submittedName>
</protein>
<reference evidence="2 3" key="1">
    <citation type="journal article" date="2016" name="Mol. Biol. Evol.">
        <title>Comparative Genomics of Early-Diverging Mushroom-Forming Fungi Provides Insights into the Origins of Lignocellulose Decay Capabilities.</title>
        <authorList>
            <person name="Nagy L.G."/>
            <person name="Riley R."/>
            <person name="Tritt A."/>
            <person name="Adam C."/>
            <person name="Daum C."/>
            <person name="Floudas D."/>
            <person name="Sun H."/>
            <person name="Yadav J.S."/>
            <person name="Pangilinan J."/>
            <person name="Larsson K.H."/>
            <person name="Matsuura K."/>
            <person name="Barry K."/>
            <person name="Labutti K."/>
            <person name="Kuo R."/>
            <person name="Ohm R.A."/>
            <person name="Bhattacharya S.S."/>
            <person name="Shirouzu T."/>
            <person name="Yoshinaga Y."/>
            <person name="Martin F.M."/>
            <person name="Grigoriev I.V."/>
            <person name="Hibbett D.S."/>
        </authorList>
    </citation>
    <scope>NUCLEOTIDE SEQUENCE [LARGE SCALE GENOMIC DNA]</scope>
    <source>
        <strain evidence="2 3">HHB9708</strain>
    </source>
</reference>
<accession>A0A164NB06</accession>
<dbReference type="AlphaFoldDB" id="A0A164NB06"/>
<dbReference type="OrthoDB" id="2634326at2759"/>
<evidence type="ECO:0000313" key="3">
    <source>
        <dbReference type="Proteomes" id="UP000076722"/>
    </source>
</evidence>